<dbReference type="AlphaFoldDB" id="A0A667ZYP5"/>
<dbReference type="GO" id="GO:0035805">
    <property type="term" value="C:egg coat"/>
    <property type="evidence" value="ECO:0007669"/>
    <property type="project" value="UniProtKB-SubCell"/>
</dbReference>
<comment type="similarity">
    <text evidence="1">Belongs to the ZP domain family. ZPC subfamily.</text>
</comment>
<comment type="caution">
    <text evidence="1">Lacks conserved residue(s) required for the propagation of feature annotation.</text>
</comment>
<evidence type="ECO:0000259" key="3">
    <source>
        <dbReference type="PROSITE" id="PS51034"/>
    </source>
</evidence>
<dbReference type="InParanoid" id="A0A667ZYP5"/>
<dbReference type="GO" id="GO:0035804">
    <property type="term" value="F:structural constituent of egg coat"/>
    <property type="evidence" value="ECO:0007669"/>
    <property type="project" value="UniProtKB-UniRule"/>
</dbReference>
<keyword evidence="1" id="KW-0165">Cleavage on pair of basic residues</keyword>
<dbReference type="GO" id="GO:0005886">
    <property type="term" value="C:plasma membrane"/>
    <property type="evidence" value="ECO:0007669"/>
    <property type="project" value="UniProtKB-SubCell"/>
</dbReference>
<keyword evidence="1" id="KW-1015">Disulfide bond</keyword>
<keyword evidence="1" id="KW-0272">Extracellular matrix</keyword>
<accession>A0A667ZYP5</accession>
<dbReference type="SMART" id="SM00241">
    <property type="entry name" value="ZP"/>
    <property type="match status" value="1"/>
</dbReference>
<dbReference type="GeneTree" id="ENSGT01030000234567"/>
<name>A0A667ZYP5_9TELE</name>
<evidence type="ECO:0000256" key="2">
    <source>
        <dbReference type="SAM" id="MobiDB-lite"/>
    </source>
</evidence>
<feature type="domain" description="ZP" evidence="3">
    <location>
        <begin position="138"/>
        <end position="393"/>
    </location>
</feature>
<dbReference type="GO" id="GO:0035803">
    <property type="term" value="P:egg coat formation"/>
    <property type="evidence" value="ECO:0007669"/>
    <property type="project" value="UniProtKB-UniRule"/>
</dbReference>
<keyword evidence="1" id="KW-0812">Transmembrane</keyword>
<feature type="transmembrane region" description="Helical" evidence="1">
    <location>
        <begin position="330"/>
        <end position="354"/>
    </location>
</feature>
<feature type="compositionally biased region" description="Low complexity" evidence="2">
    <location>
        <begin position="77"/>
        <end position="95"/>
    </location>
</feature>
<comment type="domain">
    <text evidence="1">The ZP domain is involved in the polymerization of the ZP proteins to form the zona pellucida.</text>
</comment>
<dbReference type="Gene3D" id="2.60.40.3210">
    <property type="entry name" value="Zona pellucida, ZP-N domain"/>
    <property type="match status" value="1"/>
</dbReference>
<keyword evidence="1" id="KW-0964">Secreted</keyword>
<proteinExistence type="inferred from homology"/>
<comment type="subcellular location">
    <subcellularLocation>
        <location evidence="1">Zona pellucida</location>
    </subcellularLocation>
    <subcellularLocation>
        <location evidence="1">Cell membrane</location>
        <topology evidence="1">Single-pass type I membrane protein</topology>
    </subcellularLocation>
</comment>
<sequence length="465" mass="49515">MTKFIFLYCLLLLIKIVILKGILSCTDLLLHAQRGGGCFLDHRPTHSNMMLCIGILFSLSCGRLAQDSQSLGGVGPGPRLAPGRARQGAAPAGPAQEKQALLQPLAWRFPEPPAEEEPRLPPQFELRRPVPADSVSVHCGETSVRVEARRDLLGIGQPVSPEDVTLGGCPATGEDTEAQTLVFESELHGCGSRLTMSADWFSYEFSLLYTPRPLGNSPIVRTREAAVGVECRYQRRHSVSSEGLRPSWVPLVASEASEGKLLFSLRLMTDDWRSARPSSLFLLGELMRLEAAVQQRHHAALSLFVDACVATQTPNANTVPRYAFLGNHGSAWVCVCVCVCVCVSVCVSQAVCVCVCVCLRLCVCVCVCVCLCVCLCVCVCLCLFVCVSGCVCVCVSGCVCVCVSGCVCVCVSGCVCVCVSGCVCVCVSGCVCVCVSGCVCVCLRLCVCVSQAVCMCVSGVCWMGS</sequence>
<dbReference type="Ensembl" id="ENSMMDT00005038815.1">
    <property type="protein sequence ID" value="ENSMMDP00005038016.1"/>
    <property type="gene ID" value="ENSMMDG00005017635.1"/>
</dbReference>
<protein>
    <recommendedName>
        <fullName evidence="1">Zona pellucida sperm-binding protein 3</fullName>
    </recommendedName>
</protein>
<feature type="region of interest" description="Disordered" evidence="2">
    <location>
        <begin position="72"/>
        <end position="95"/>
    </location>
</feature>
<organism evidence="4 5">
    <name type="scientific">Myripristis murdjan</name>
    <name type="common">pinecone soldierfish</name>
    <dbReference type="NCBI Taxonomy" id="586833"/>
    <lineage>
        <taxon>Eukaryota</taxon>
        <taxon>Metazoa</taxon>
        <taxon>Chordata</taxon>
        <taxon>Craniata</taxon>
        <taxon>Vertebrata</taxon>
        <taxon>Euteleostomi</taxon>
        <taxon>Actinopterygii</taxon>
        <taxon>Neopterygii</taxon>
        <taxon>Teleostei</taxon>
        <taxon>Neoteleostei</taxon>
        <taxon>Acanthomorphata</taxon>
        <taxon>Holocentriformes</taxon>
        <taxon>Holocentridae</taxon>
        <taxon>Myripristis</taxon>
    </lineage>
</organism>
<keyword evidence="1" id="KW-1133">Transmembrane helix</keyword>
<evidence type="ECO:0000256" key="1">
    <source>
        <dbReference type="RuleBase" id="RU367066"/>
    </source>
</evidence>
<keyword evidence="5" id="KW-1185">Reference proteome</keyword>
<dbReference type="Proteomes" id="UP000472263">
    <property type="component" value="Chromosome 6"/>
</dbReference>
<dbReference type="Gene3D" id="2.60.40.4100">
    <property type="entry name" value="Zona pellucida, ZP-C domain"/>
    <property type="match status" value="1"/>
</dbReference>
<dbReference type="InterPro" id="IPR042235">
    <property type="entry name" value="ZP-C_dom"/>
</dbReference>
<comment type="function">
    <text evidence="1">Component of the zona pellucida, an extracellular matrix surrounding oocytes which mediates sperm binding, induction of the acrosome reaction and prevents post-fertilization polyspermy. The zona pellucida is composed of 3 to 4 glycoproteins, ZP1, ZP2, ZP3, and ZP4. ZP3 is essential for sperm binding and zona matrix formation.</text>
</comment>
<reference evidence="4" key="3">
    <citation type="submission" date="2025-09" db="UniProtKB">
        <authorList>
            <consortium name="Ensembl"/>
        </authorList>
    </citation>
    <scope>IDENTIFICATION</scope>
</reference>
<dbReference type="GO" id="GO:0007339">
    <property type="term" value="P:binding of sperm to zona pellucida"/>
    <property type="evidence" value="ECO:0007669"/>
    <property type="project" value="UniProtKB-UniRule"/>
</dbReference>
<dbReference type="PANTHER" id="PTHR11576">
    <property type="entry name" value="ZONA PELLUCIDA SPERM-BINDING PROTEIN 3"/>
    <property type="match status" value="1"/>
</dbReference>
<dbReference type="FunFam" id="2.60.40.3210:FF:000001">
    <property type="entry name" value="Zona pellucida sperm-binding protein 3"/>
    <property type="match status" value="1"/>
</dbReference>
<comment type="PTM">
    <text evidence="1">Proteolytically cleaved before the transmembrane segment to yield the secreted ectodomain incorporated in the zona pellucida.</text>
</comment>
<evidence type="ECO:0000313" key="4">
    <source>
        <dbReference type="Ensembl" id="ENSMMDP00005038016.1"/>
    </source>
</evidence>
<reference evidence="4" key="2">
    <citation type="submission" date="2025-08" db="UniProtKB">
        <authorList>
            <consortium name="Ensembl"/>
        </authorList>
    </citation>
    <scope>IDENTIFICATION</scope>
</reference>
<keyword evidence="1" id="KW-0732">Signal</keyword>
<dbReference type="PANTHER" id="PTHR11576:SF2">
    <property type="entry name" value="ZONA PELLUCIDA SPERM-BINDING PROTEIN 3"/>
    <property type="match status" value="1"/>
</dbReference>
<dbReference type="GO" id="GO:2000344">
    <property type="term" value="P:positive regulation of acrosome reaction"/>
    <property type="evidence" value="ECO:0007669"/>
    <property type="project" value="UniProtKB-UniRule"/>
</dbReference>
<dbReference type="InterPro" id="IPR001507">
    <property type="entry name" value="ZP_dom"/>
</dbReference>
<feature type="transmembrane region" description="Helical" evidence="1">
    <location>
        <begin position="361"/>
        <end position="385"/>
    </location>
</feature>
<keyword evidence="1" id="KW-1003">Cell membrane</keyword>
<keyword evidence="1" id="KW-0472">Membrane</keyword>
<evidence type="ECO:0000313" key="5">
    <source>
        <dbReference type="Proteomes" id="UP000472263"/>
    </source>
</evidence>
<dbReference type="PROSITE" id="PS51034">
    <property type="entry name" value="ZP_2"/>
    <property type="match status" value="1"/>
</dbReference>
<dbReference type="GO" id="GO:0032190">
    <property type="term" value="F:acrosin binding"/>
    <property type="evidence" value="ECO:0007669"/>
    <property type="project" value="TreeGrafter"/>
</dbReference>
<reference evidence="4" key="1">
    <citation type="submission" date="2019-06" db="EMBL/GenBank/DDBJ databases">
        <authorList>
            <consortium name="Wellcome Sanger Institute Data Sharing"/>
        </authorList>
    </citation>
    <scope>NUCLEOTIDE SEQUENCE [LARGE SCALE GENOMIC DNA]</scope>
</reference>